<evidence type="ECO:0000313" key="3">
    <source>
        <dbReference type="EMBL" id="RKN77985.1"/>
    </source>
</evidence>
<name>A0A3B0BWZ0_9FLAO</name>
<keyword evidence="1" id="KW-0175">Coiled coil</keyword>
<dbReference type="Proteomes" id="UP000276603">
    <property type="component" value="Unassembled WGS sequence"/>
</dbReference>
<evidence type="ECO:0000313" key="4">
    <source>
        <dbReference type="Proteomes" id="UP000276603"/>
    </source>
</evidence>
<dbReference type="OrthoDB" id="1449890at2"/>
<dbReference type="RefSeq" id="WP_120713882.1">
    <property type="nucleotide sequence ID" value="NZ_RBCJ01000005.1"/>
</dbReference>
<feature type="coiled-coil region" evidence="1">
    <location>
        <begin position="8"/>
        <end position="79"/>
    </location>
</feature>
<evidence type="ECO:0000256" key="1">
    <source>
        <dbReference type="SAM" id="Coils"/>
    </source>
</evidence>
<comment type="caution">
    <text evidence="3">The sequence shown here is derived from an EMBL/GenBank/DDBJ whole genome shotgun (WGS) entry which is preliminary data.</text>
</comment>
<accession>A0A3B0BWZ0</accession>
<keyword evidence="2" id="KW-1133">Transmembrane helix</keyword>
<keyword evidence="2" id="KW-0812">Transmembrane</keyword>
<protein>
    <submittedName>
        <fullName evidence="3">Uncharacterized protein</fullName>
    </submittedName>
</protein>
<feature type="transmembrane region" description="Helical" evidence="2">
    <location>
        <begin position="85"/>
        <end position="106"/>
    </location>
</feature>
<dbReference type="InterPro" id="IPR046617">
    <property type="entry name" value="DUF6730"/>
</dbReference>
<evidence type="ECO:0000256" key="2">
    <source>
        <dbReference type="SAM" id="Phobius"/>
    </source>
</evidence>
<proteinExistence type="predicted"/>
<organism evidence="3 4">
    <name type="scientific">Ulvibacterium marinum</name>
    <dbReference type="NCBI Taxonomy" id="2419782"/>
    <lineage>
        <taxon>Bacteria</taxon>
        <taxon>Pseudomonadati</taxon>
        <taxon>Bacteroidota</taxon>
        <taxon>Flavobacteriia</taxon>
        <taxon>Flavobacteriales</taxon>
        <taxon>Flavobacteriaceae</taxon>
        <taxon>Ulvibacterium</taxon>
    </lineage>
</organism>
<dbReference type="Pfam" id="PF20503">
    <property type="entry name" value="DUF6730"/>
    <property type="match status" value="1"/>
</dbReference>
<gene>
    <name evidence="3" type="ORF">D7Z94_22470</name>
</gene>
<reference evidence="3 4" key="1">
    <citation type="submission" date="2018-10" db="EMBL/GenBank/DDBJ databases">
        <title>Ulvibacterium marinum gen. nov., sp. nov., a novel marine bacterium of the family Flavobacteriaceae, isolated from a culture of the green alga Ulva prolifera.</title>
        <authorList>
            <person name="Zhang Z."/>
        </authorList>
    </citation>
    <scope>NUCLEOTIDE SEQUENCE [LARGE SCALE GENOMIC DNA]</scope>
    <source>
        <strain evidence="3 4">CCMM003</strain>
    </source>
</reference>
<dbReference type="EMBL" id="RBCJ01000005">
    <property type="protein sequence ID" value="RKN77985.1"/>
    <property type="molecule type" value="Genomic_DNA"/>
</dbReference>
<keyword evidence="2" id="KW-0472">Membrane</keyword>
<keyword evidence="4" id="KW-1185">Reference proteome</keyword>
<dbReference type="AlphaFoldDB" id="A0A3B0BWZ0"/>
<sequence>MAKMDEIMEVLTQEIAGFNTSIAKLEKLSEKFKNLEVEMDTSKLEFRLDDFIKTQKRTIESYENRMEQVLKKIEKSRWTPKWEVAVIYIVMCLNTIAFSYLGYYFVNYEQKKEAAVAKGKEEGLGKARGYFDDHPIIYKDFERWAKRKDSVPNQE</sequence>